<dbReference type="Proteomes" id="UP000054007">
    <property type="component" value="Unassembled WGS sequence"/>
</dbReference>
<dbReference type="GO" id="GO:0005739">
    <property type="term" value="C:mitochondrion"/>
    <property type="evidence" value="ECO:0007669"/>
    <property type="project" value="TreeGrafter"/>
</dbReference>
<protein>
    <recommendedName>
        <fullName evidence="2">Succinate dehydrogenase assembly factor 4, mitochondrial</fullName>
    </recommendedName>
</protein>
<evidence type="ECO:0000256" key="2">
    <source>
        <dbReference type="ARBA" id="ARBA00022170"/>
    </source>
</evidence>
<dbReference type="PANTHER" id="PTHR28524:SF3">
    <property type="entry name" value="SUCCINATE DEHYDROGENASE ASSEMBLY FACTOR 4, MITOCHONDRIAL"/>
    <property type="match status" value="1"/>
</dbReference>
<feature type="compositionally biased region" description="Basic and acidic residues" evidence="3">
    <location>
        <begin position="8"/>
        <end position="20"/>
    </location>
</feature>
<dbReference type="GO" id="GO:0034553">
    <property type="term" value="P:mitochondrial respiratory chain complex II assembly"/>
    <property type="evidence" value="ECO:0007669"/>
    <property type="project" value="TreeGrafter"/>
</dbReference>
<feature type="non-terminal residue" evidence="4">
    <location>
        <position position="1"/>
    </location>
</feature>
<comment type="similarity">
    <text evidence="1">Belongs to the SDHAF4 family.</text>
</comment>
<proteinExistence type="inferred from homology"/>
<gene>
    <name evidence="4" type="ORF">CYLTODRAFT_321493</name>
</gene>
<reference evidence="4 5" key="1">
    <citation type="journal article" date="2015" name="Fungal Genet. Biol.">
        <title>Evolution of novel wood decay mechanisms in Agaricales revealed by the genome sequences of Fistulina hepatica and Cylindrobasidium torrendii.</title>
        <authorList>
            <person name="Floudas D."/>
            <person name="Held B.W."/>
            <person name="Riley R."/>
            <person name="Nagy L.G."/>
            <person name="Koehler G."/>
            <person name="Ransdell A.S."/>
            <person name="Younus H."/>
            <person name="Chow J."/>
            <person name="Chiniquy J."/>
            <person name="Lipzen A."/>
            <person name="Tritt A."/>
            <person name="Sun H."/>
            <person name="Haridas S."/>
            <person name="LaButti K."/>
            <person name="Ohm R.A."/>
            <person name="Kues U."/>
            <person name="Blanchette R.A."/>
            <person name="Grigoriev I.V."/>
            <person name="Minto R.E."/>
            <person name="Hibbett D.S."/>
        </authorList>
    </citation>
    <scope>NUCLEOTIDE SEQUENCE [LARGE SCALE GENOMIC DNA]</scope>
    <source>
        <strain evidence="4 5">FP15055 ss-10</strain>
    </source>
</reference>
<name>A0A0D7ATI8_9AGAR</name>
<sequence length="95" mass="10760">RPGPPPLPRDEQREFEELQRRAQTPLAGSNAKMSREELEAELALHPDARKPLAPAFEGPVNPVTGEENGPKIEPVRRWTKEDEGDWSYKGRVSDF</sequence>
<dbReference type="InterPro" id="IPR012875">
    <property type="entry name" value="SDHF4"/>
</dbReference>
<dbReference type="STRING" id="1314674.A0A0D7ATI8"/>
<evidence type="ECO:0000256" key="3">
    <source>
        <dbReference type="SAM" id="MobiDB-lite"/>
    </source>
</evidence>
<dbReference type="PANTHER" id="PTHR28524">
    <property type="entry name" value="SUCCINATE DEHYDROGENASE ASSEMBLY FACTOR 4, MITOCHONDRIAL"/>
    <property type="match status" value="1"/>
</dbReference>
<feature type="region of interest" description="Disordered" evidence="3">
    <location>
        <begin position="51"/>
        <end position="95"/>
    </location>
</feature>
<evidence type="ECO:0000313" key="5">
    <source>
        <dbReference type="Proteomes" id="UP000054007"/>
    </source>
</evidence>
<organism evidence="4 5">
    <name type="scientific">Cylindrobasidium torrendii FP15055 ss-10</name>
    <dbReference type="NCBI Taxonomy" id="1314674"/>
    <lineage>
        <taxon>Eukaryota</taxon>
        <taxon>Fungi</taxon>
        <taxon>Dikarya</taxon>
        <taxon>Basidiomycota</taxon>
        <taxon>Agaricomycotina</taxon>
        <taxon>Agaricomycetes</taxon>
        <taxon>Agaricomycetidae</taxon>
        <taxon>Agaricales</taxon>
        <taxon>Marasmiineae</taxon>
        <taxon>Physalacriaceae</taxon>
        <taxon>Cylindrobasidium</taxon>
    </lineage>
</organism>
<dbReference type="OrthoDB" id="201362at2759"/>
<dbReference type="EMBL" id="KN880922">
    <property type="protein sequence ID" value="KIY61537.1"/>
    <property type="molecule type" value="Genomic_DNA"/>
</dbReference>
<dbReference type="AlphaFoldDB" id="A0A0D7ATI8"/>
<dbReference type="Pfam" id="PF07896">
    <property type="entry name" value="DUF1674"/>
    <property type="match status" value="1"/>
</dbReference>
<evidence type="ECO:0000256" key="1">
    <source>
        <dbReference type="ARBA" id="ARBA00005701"/>
    </source>
</evidence>
<keyword evidence="5" id="KW-1185">Reference proteome</keyword>
<feature type="compositionally biased region" description="Basic and acidic residues" evidence="3">
    <location>
        <begin position="68"/>
        <end position="95"/>
    </location>
</feature>
<feature type="region of interest" description="Disordered" evidence="3">
    <location>
        <begin position="1"/>
        <end position="39"/>
    </location>
</feature>
<accession>A0A0D7ATI8</accession>
<evidence type="ECO:0000313" key="4">
    <source>
        <dbReference type="EMBL" id="KIY61537.1"/>
    </source>
</evidence>
<feature type="non-terminal residue" evidence="4">
    <location>
        <position position="95"/>
    </location>
</feature>